<dbReference type="InterPro" id="IPR013924">
    <property type="entry name" value="RNase_H2_suC"/>
</dbReference>
<dbReference type="AlphaFoldDB" id="A0A8T0IX60"/>
<organism evidence="1 2">
    <name type="scientific">Ceratodon purpureus</name>
    <name type="common">Fire moss</name>
    <name type="synonym">Dicranum purpureum</name>
    <dbReference type="NCBI Taxonomy" id="3225"/>
    <lineage>
        <taxon>Eukaryota</taxon>
        <taxon>Viridiplantae</taxon>
        <taxon>Streptophyta</taxon>
        <taxon>Embryophyta</taxon>
        <taxon>Bryophyta</taxon>
        <taxon>Bryophytina</taxon>
        <taxon>Bryopsida</taxon>
        <taxon>Dicranidae</taxon>
        <taxon>Pseudoditrichales</taxon>
        <taxon>Ditrichaceae</taxon>
        <taxon>Ceratodon</taxon>
    </lineage>
</organism>
<accession>A0A8T0IX60</accession>
<dbReference type="Pfam" id="PF08615">
    <property type="entry name" value="RNase_H2_suC"/>
    <property type="match status" value="1"/>
</dbReference>
<sequence length="196" mass="21582">MGSVEGEKERAEKQGCIGVMNVGAGLEDKTMHMLPCGTNYTGPAAVDDYFKIRAAGTNEDGIVMKEAAFRGRKLMGSTLLLPDGFCGFVLKKDAGLNPENGKAKVKSSDKEAFDVWAADSRFGGFTYWNHDTLPSKADHIRSVMEWLPVSAALHEEVTTDEVAAMAEKVKTQSGLHITIKREYSRFFNFLWICAHL</sequence>
<dbReference type="EMBL" id="CM026422">
    <property type="protein sequence ID" value="KAG0587775.1"/>
    <property type="molecule type" value="Genomic_DNA"/>
</dbReference>
<dbReference type="Proteomes" id="UP000822688">
    <property type="component" value="Chromosome 2"/>
</dbReference>
<proteinExistence type="predicted"/>
<dbReference type="GO" id="GO:0032299">
    <property type="term" value="C:ribonuclease H2 complex"/>
    <property type="evidence" value="ECO:0007669"/>
    <property type="project" value="InterPro"/>
</dbReference>
<keyword evidence="2" id="KW-1185">Reference proteome</keyword>
<reference evidence="1" key="1">
    <citation type="submission" date="2020-06" db="EMBL/GenBank/DDBJ databases">
        <title>WGS assembly of Ceratodon purpureus strain R40.</title>
        <authorList>
            <person name="Carey S.B."/>
            <person name="Jenkins J."/>
            <person name="Shu S."/>
            <person name="Lovell J.T."/>
            <person name="Sreedasyam A."/>
            <person name="Maumus F."/>
            <person name="Tiley G.P."/>
            <person name="Fernandez-Pozo N."/>
            <person name="Barry K."/>
            <person name="Chen C."/>
            <person name="Wang M."/>
            <person name="Lipzen A."/>
            <person name="Daum C."/>
            <person name="Saski C.A."/>
            <person name="Payton A.C."/>
            <person name="Mcbreen J.C."/>
            <person name="Conrad R.E."/>
            <person name="Kollar L.M."/>
            <person name="Olsson S."/>
            <person name="Huttunen S."/>
            <person name="Landis J.B."/>
            <person name="Wickett N.J."/>
            <person name="Johnson M.G."/>
            <person name="Rensing S.A."/>
            <person name="Grimwood J."/>
            <person name="Schmutz J."/>
            <person name="Mcdaniel S.F."/>
        </authorList>
    </citation>
    <scope>NUCLEOTIDE SEQUENCE</scope>
    <source>
        <strain evidence="1">R40</strain>
    </source>
</reference>
<dbReference type="Gene3D" id="2.40.128.680">
    <property type="match status" value="1"/>
</dbReference>
<dbReference type="GO" id="GO:0006401">
    <property type="term" value="P:RNA catabolic process"/>
    <property type="evidence" value="ECO:0007669"/>
    <property type="project" value="InterPro"/>
</dbReference>
<dbReference type="CDD" id="cd09271">
    <property type="entry name" value="RNase_H2-C"/>
    <property type="match status" value="1"/>
</dbReference>
<protein>
    <submittedName>
        <fullName evidence="1">Uncharacterized protein</fullName>
    </submittedName>
</protein>
<dbReference type="PANTHER" id="PTHR47204:SF1">
    <property type="entry name" value="RIBONUCLEASE H2 SUBUNIT C"/>
    <property type="match status" value="1"/>
</dbReference>
<evidence type="ECO:0000313" key="1">
    <source>
        <dbReference type="EMBL" id="KAG0587775.1"/>
    </source>
</evidence>
<comment type="caution">
    <text evidence="1">The sequence shown here is derived from an EMBL/GenBank/DDBJ whole genome shotgun (WGS) entry which is preliminary data.</text>
</comment>
<name>A0A8T0IX60_CERPU</name>
<dbReference type="PANTHER" id="PTHR47204">
    <property type="entry name" value="OS02G0168900 PROTEIN"/>
    <property type="match status" value="1"/>
</dbReference>
<gene>
    <name evidence="1" type="ORF">KC19_2G190400</name>
</gene>
<evidence type="ECO:0000313" key="2">
    <source>
        <dbReference type="Proteomes" id="UP000822688"/>
    </source>
</evidence>